<evidence type="ECO:0000256" key="4">
    <source>
        <dbReference type="SAM" id="Phobius"/>
    </source>
</evidence>
<dbReference type="AlphaFoldDB" id="A0A9Q9VGN4"/>
<gene>
    <name evidence="7" type="primary">LOC109103274</name>
</gene>
<sequence>MKFFCALWLWMFLSEFNSTTGEISRQGHSEGSITITCSHSWASTNIKYFCRDPCKDILMKSDQSPTGRYRLKDSGEGTFTVNITDLQESDSGIYWCGVDRFGFDTFTKVKLTVSKANTGNMVEANRQRTMETQTTGTSAEMHLTIQRHLVFVSSTTKDSTLSLTSAGFVKASGPAGEKAGAEHRNSSSSAHIFPVPLYYIPYAAAGLAIMVIICAAGLVTVLQCRKRVKKSRCVIARSIYNSRHNEETNAVYQNAPDDRPYATINKSSTKSKDESQSDPIYQNIHFNTTQEETIYGNL</sequence>
<dbReference type="GeneID" id="109103274"/>
<evidence type="ECO:0000256" key="2">
    <source>
        <dbReference type="ARBA" id="ARBA00022692"/>
    </source>
</evidence>
<evidence type="ECO:0000256" key="5">
    <source>
        <dbReference type="SAM" id="SignalP"/>
    </source>
</evidence>
<dbReference type="Pfam" id="PF07686">
    <property type="entry name" value="V-set"/>
    <property type="match status" value="1"/>
</dbReference>
<feature type="transmembrane region" description="Helical" evidence="4">
    <location>
        <begin position="199"/>
        <end position="222"/>
    </location>
</feature>
<keyword evidence="3 4" id="KW-0472">Membrane</keyword>
<accession>A0A9Q9VGN4</accession>
<evidence type="ECO:0000256" key="3">
    <source>
        <dbReference type="ARBA" id="ARBA00023136"/>
    </source>
</evidence>
<dbReference type="SMART" id="SM00409">
    <property type="entry name" value="IG"/>
    <property type="match status" value="1"/>
</dbReference>
<dbReference type="RefSeq" id="XP_018972233.2">
    <property type="nucleotide sequence ID" value="XM_019116688.2"/>
</dbReference>
<dbReference type="PANTHER" id="PTHR11860">
    <property type="entry name" value="POLYMERIC-IMMUNOGLOBULIN RECEPTOR"/>
    <property type="match status" value="1"/>
</dbReference>
<organism evidence="7">
    <name type="scientific">Cyprinus carpio</name>
    <name type="common">Common carp</name>
    <dbReference type="NCBI Taxonomy" id="7962"/>
    <lineage>
        <taxon>Eukaryota</taxon>
        <taxon>Metazoa</taxon>
        <taxon>Chordata</taxon>
        <taxon>Craniata</taxon>
        <taxon>Vertebrata</taxon>
        <taxon>Euteleostomi</taxon>
        <taxon>Actinopterygii</taxon>
        <taxon>Neopterygii</taxon>
        <taxon>Teleostei</taxon>
        <taxon>Ostariophysi</taxon>
        <taxon>Cypriniformes</taxon>
        <taxon>Cyprinidae</taxon>
        <taxon>Cyprininae</taxon>
        <taxon>Cyprinus</taxon>
    </lineage>
</organism>
<dbReference type="OrthoDB" id="9805957at2759"/>
<evidence type="ECO:0000313" key="7">
    <source>
        <dbReference type="RefSeq" id="XP_018972233.2"/>
    </source>
</evidence>
<keyword evidence="4" id="KW-1133">Transmembrane helix</keyword>
<keyword evidence="2 4" id="KW-0812">Transmembrane</keyword>
<evidence type="ECO:0000256" key="1">
    <source>
        <dbReference type="ARBA" id="ARBA00004370"/>
    </source>
</evidence>
<protein>
    <submittedName>
        <fullName evidence="7">CMRF35-like molecule 1 isoform X1</fullName>
    </submittedName>
</protein>
<dbReference type="PANTHER" id="PTHR11860:SF118">
    <property type="entry name" value="CMRF35-LIKE MOLECULE 3-RELATED"/>
    <property type="match status" value="1"/>
</dbReference>
<reference evidence="7" key="1">
    <citation type="submission" date="2025-08" db="UniProtKB">
        <authorList>
            <consortium name="RefSeq"/>
        </authorList>
    </citation>
    <scope>IDENTIFICATION</scope>
    <source>
        <tissue evidence="7">Muscle</tissue>
    </source>
</reference>
<name>A0A9Q9VGN4_CYPCA</name>
<dbReference type="Proteomes" id="UP001155660">
    <property type="component" value="Chromosome A1"/>
</dbReference>
<dbReference type="InterPro" id="IPR013106">
    <property type="entry name" value="Ig_V-set"/>
</dbReference>
<evidence type="ECO:0000259" key="6">
    <source>
        <dbReference type="SMART" id="SM00409"/>
    </source>
</evidence>
<feature type="domain" description="Immunoglobulin" evidence="6">
    <location>
        <begin position="22"/>
        <end position="114"/>
    </location>
</feature>
<dbReference type="GO" id="GO:0005886">
    <property type="term" value="C:plasma membrane"/>
    <property type="evidence" value="ECO:0007669"/>
    <property type="project" value="TreeGrafter"/>
</dbReference>
<feature type="chain" id="PRO_5040443902" evidence="5">
    <location>
        <begin position="22"/>
        <end position="298"/>
    </location>
</feature>
<dbReference type="KEGG" id="ccar:109103274"/>
<dbReference type="GO" id="GO:0004888">
    <property type="term" value="F:transmembrane signaling receptor activity"/>
    <property type="evidence" value="ECO:0007669"/>
    <property type="project" value="TreeGrafter"/>
</dbReference>
<comment type="subcellular location">
    <subcellularLocation>
        <location evidence="1">Membrane</location>
    </subcellularLocation>
</comment>
<dbReference type="InterPro" id="IPR003599">
    <property type="entry name" value="Ig_sub"/>
</dbReference>
<proteinExistence type="predicted"/>
<dbReference type="InterPro" id="IPR050671">
    <property type="entry name" value="CD300_family_receptors"/>
</dbReference>
<feature type="signal peptide" evidence="5">
    <location>
        <begin position="1"/>
        <end position="21"/>
    </location>
</feature>
<keyword evidence="5" id="KW-0732">Signal</keyword>